<sequence length="1419" mass="159143">MGSKKRKRGERATTHPRNKYSDNPPDFSLLASKYSTFAPYVFYSGDGRPRIDWTDFNATRELTRVLLHHDHGLNWWIPDGQLCPTVPNRSNYIHWIEDLLSSDIIPKVQADRDTAKGFDIGTGTNCIYPLLGASLLGWKFVGSDFSDVALEWAEKNVKSNPHISELIEIRRVNLENPASSSEELNDEPGKYGQCTDAEFDNGKAVVIGPSPPAHLQMHSGIGKGYGGPPILVGVVKDGEKFDFCMCNPPFFETIEEAGLNPKTSCGGTVQEMVCPGGESAFITRIIEDSVQLRQSFRWYTSMVGRKTNLKVLISKLWEVGATIVKTTEFVQGQTCRWGLAWSFLPASKKIVPSHVAEKNNMSFMLEGLQRHQSAFDVLQSVESYFRNMGASSKLDSASFKVDVTLSTEQCNSILKTQTQNGTDQNILISANCPSDKLNGMRLCVSVFQQIPGTLLVKGLLLQKEIPVPVPFDRFFDKRLTLLLLPGDNCEAHGSRKHIRGSFSDMLQLKGWPLYFTAKVATCIITPIMYNCIDKKWVKIRVWLNSAGGGGCTTRKYSDVLPKLTGLERDELALWTGCSSFSPPRLLSNSHEESSSKRRRIDSPIGPLIFRPCEETLTPLLRSPLLSTRLPPPVPDLSLPRFLQTSSGMLFSTASSIATEFTPQVSDSIHNFNSIQFLPLPNVGKNSKPNSIIGISLTGENYDQVGLFMLCSEDTQFVAKKFKNGTSFLVHNHKLNFRILRLLVNPVSEIDDSCSSSYITFGYLLVCTLYSVHWYSVNIGVKGDENVMLDYVGSADRNLFKGGTVCHACWSPHLREECVVMLKNGDLFLFDMSSCGKSHTFCASDVLQGKKLQVLWAYVTVLRLSDLRRRSRDDKWAWATESGSCILVGSFWDCEFSLYCYGPDSNHSHKFSEISRLSKSVCAWGRPLDLSLSGRDCCRESCLMREYFSEDILPDWIDWRQKKVIVLGFGILNNGLSIQSDDTDSSASFFLVRLMSCGSLEAQRYTAAWDSEEKVRSTLWRKFCINLPASIYEIALESISTSLPNNLLGFTFSAFLRFPEFPLKPKKPSLEFSDIFDKLYPLPFPLHKCCIDETPEEVQSCCSSAPVLPPAFLVALNNLRIAERDILPLDAELRLQSDKVMKVTHEIGLSHSGNEPDDGYSVSLDADTECPSDWLEKMRPLCLHERVAFSDCYISKMDLGVEPDKRFTTFIYKKHEEPISNASKEMTGVELFDEGCPVELKFNDSLATLGTKPIARHYHQLNNISISGFAFAFCNVEQEEKEEREPLPILVTSTLITRQISPYWPLNTLTFSPYVFYSGDGRPRIDWTDFNATRELTRVLLHDHGLNWWIPDGQLCPTVPNRSNYIHWIEDLLSSDIIPKVQADRDTAKGFDIGTGTNCIYPLLGASLLGWKFVGSGSPL</sequence>
<dbReference type="InterPro" id="IPR029063">
    <property type="entry name" value="SAM-dependent_MTases_sf"/>
</dbReference>
<keyword evidence="5" id="KW-1185">Reference proteome</keyword>
<dbReference type="PANTHER" id="PTHR13393">
    <property type="entry name" value="SAM-DEPENDENT METHYLTRANSFERASE"/>
    <property type="match status" value="1"/>
</dbReference>
<dbReference type="PANTHER" id="PTHR13393:SF0">
    <property type="entry name" value="RNA N6-ADENOSINE-METHYLTRANSFERASE METTL16"/>
    <property type="match status" value="1"/>
</dbReference>
<dbReference type="Gene3D" id="3.40.50.150">
    <property type="entry name" value="Vaccinia Virus protein VP39"/>
    <property type="match status" value="2"/>
</dbReference>
<name>A0ABQ7WY21_SOLTU</name>
<evidence type="ECO:0008006" key="6">
    <source>
        <dbReference type="Google" id="ProtNLM"/>
    </source>
</evidence>
<evidence type="ECO:0000256" key="2">
    <source>
        <dbReference type="ARBA" id="ARBA00022679"/>
    </source>
</evidence>
<dbReference type="Proteomes" id="UP000826656">
    <property type="component" value="Unassembled WGS sequence"/>
</dbReference>
<reference evidence="4 5" key="1">
    <citation type="journal article" date="2021" name="bioRxiv">
        <title>Chromosome-scale and haplotype-resolved genome assembly of a tetraploid potato cultivar.</title>
        <authorList>
            <person name="Sun H."/>
            <person name="Jiao W.-B."/>
            <person name="Krause K."/>
            <person name="Campoy J.A."/>
            <person name="Goel M."/>
            <person name="Folz-Donahue K."/>
            <person name="Kukat C."/>
            <person name="Huettel B."/>
            <person name="Schneeberger K."/>
        </authorList>
    </citation>
    <scope>NUCLEOTIDE SEQUENCE [LARGE SCALE GENOMIC DNA]</scope>
    <source>
        <strain evidence="4">SolTubOtavaFocal</strain>
        <tissue evidence="4">Leaves</tissue>
    </source>
</reference>
<feature type="region of interest" description="Disordered" evidence="3">
    <location>
        <begin position="1"/>
        <end position="24"/>
    </location>
</feature>
<dbReference type="SUPFAM" id="SSF53335">
    <property type="entry name" value="S-adenosyl-L-methionine-dependent methyltransferases"/>
    <property type="match status" value="1"/>
</dbReference>
<evidence type="ECO:0000313" key="5">
    <source>
        <dbReference type="Proteomes" id="UP000826656"/>
    </source>
</evidence>
<feature type="compositionally biased region" description="Basic residues" evidence="3">
    <location>
        <begin position="1"/>
        <end position="18"/>
    </location>
</feature>
<keyword evidence="2" id="KW-0808">Transferase</keyword>
<evidence type="ECO:0000256" key="3">
    <source>
        <dbReference type="SAM" id="MobiDB-lite"/>
    </source>
</evidence>
<dbReference type="Pfam" id="PF05971">
    <property type="entry name" value="Methyltransf_10"/>
    <property type="match status" value="3"/>
</dbReference>
<evidence type="ECO:0000313" key="4">
    <source>
        <dbReference type="EMBL" id="KAH0784889.1"/>
    </source>
</evidence>
<keyword evidence="1" id="KW-0489">Methyltransferase</keyword>
<gene>
    <name evidence="4" type="ORF">KY290_004487</name>
</gene>
<organism evidence="4 5">
    <name type="scientific">Solanum tuberosum</name>
    <name type="common">Potato</name>
    <dbReference type="NCBI Taxonomy" id="4113"/>
    <lineage>
        <taxon>Eukaryota</taxon>
        <taxon>Viridiplantae</taxon>
        <taxon>Streptophyta</taxon>
        <taxon>Embryophyta</taxon>
        <taxon>Tracheophyta</taxon>
        <taxon>Spermatophyta</taxon>
        <taxon>Magnoliopsida</taxon>
        <taxon>eudicotyledons</taxon>
        <taxon>Gunneridae</taxon>
        <taxon>Pentapetalae</taxon>
        <taxon>asterids</taxon>
        <taxon>lamiids</taxon>
        <taxon>Solanales</taxon>
        <taxon>Solanaceae</taxon>
        <taxon>Solanoideae</taxon>
        <taxon>Solaneae</taxon>
        <taxon>Solanum</taxon>
    </lineage>
</organism>
<evidence type="ECO:0000256" key="1">
    <source>
        <dbReference type="ARBA" id="ARBA00022603"/>
    </source>
</evidence>
<dbReference type="EMBL" id="JAIVGD010000001">
    <property type="protein sequence ID" value="KAH0784889.1"/>
    <property type="molecule type" value="Genomic_DNA"/>
</dbReference>
<protein>
    <recommendedName>
        <fullName evidence="6">U6 small nuclear RNA (adenine-(43)-N(6))-methyltransferase</fullName>
    </recommendedName>
</protein>
<comment type="caution">
    <text evidence="4">The sequence shown here is derived from an EMBL/GenBank/DDBJ whole genome shotgun (WGS) entry which is preliminary data.</text>
</comment>
<accession>A0ABQ7WY21</accession>
<dbReference type="InterPro" id="IPR010286">
    <property type="entry name" value="METTL16/RlmF"/>
</dbReference>
<proteinExistence type="predicted"/>